<dbReference type="Pfam" id="PF25876">
    <property type="entry name" value="HH_MFP_RND"/>
    <property type="match status" value="1"/>
</dbReference>
<evidence type="ECO:0000256" key="1">
    <source>
        <dbReference type="ARBA" id="ARBA00004519"/>
    </source>
</evidence>
<dbReference type="GO" id="GO:0046677">
    <property type="term" value="P:response to antibiotic"/>
    <property type="evidence" value="ECO:0007669"/>
    <property type="project" value="TreeGrafter"/>
</dbReference>
<dbReference type="Proteomes" id="UP000252558">
    <property type="component" value="Unassembled WGS sequence"/>
</dbReference>
<dbReference type="EMBL" id="QPID01000007">
    <property type="protein sequence ID" value="RCU49110.1"/>
    <property type="molecule type" value="Genomic_DNA"/>
</dbReference>
<proteinExistence type="inferred from homology"/>
<dbReference type="InterPro" id="IPR006143">
    <property type="entry name" value="RND_pump_MFP"/>
</dbReference>
<dbReference type="InterPro" id="IPR058626">
    <property type="entry name" value="MdtA-like_b-barrel"/>
</dbReference>
<dbReference type="FunFam" id="2.40.420.20:FF:000001">
    <property type="entry name" value="Efflux RND transporter periplasmic adaptor subunit"/>
    <property type="match status" value="1"/>
</dbReference>
<name>A0A368NG81_9GAMM</name>
<dbReference type="AlphaFoldDB" id="A0A368NG81"/>
<evidence type="ECO:0000313" key="8">
    <source>
        <dbReference type="EMBL" id="RCU49110.1"/>
    </source>
</evidence>
<keyword evidence="9" id="KW-1185">Reference proteome</keyword>
<dbReference type="InterPro" id="IPR058625">
    <property type="entry name" value="MdtA-like_BSH"/>
</dbReference>
<evidence type="ECO:0000256" key="2">
    <source>
        <dbReference type="ARBA" id="ARBA00009477"/>
    </source>
</evidence>
<sequence length="435" mass="47100">MFREIQKNCSNLIFTNICVGISTRKEVVARKLKNRNCLSQRWCYFIAFFGLGSLLQGCSDNAPRPAPSPHEVKVISVTTKTVPFKIPRLAQIESSREVAVVARVSGFLDKINYDEGTLIKEGDVMFEMDKRPFISLLNAAKGELEAAKARLWTAEANLKRIQPLAEADAMSQSDLDTAIGEQQAAKAAVFAAKANVTSADLDLSYATIKAPATGLTGAAEQREGAYLSSVSESANLSYVAQLDPIWVNFAISQNEMEDYQRQQDEGLITTPTGKKFSFEIVMADGSIFPHTGYLDFASPIYDSKTGTVEVRAVVPNPDFHLRPGMFVSANLLGAIRPNAIVVPQQAVQQSAKGQAVLLVNDQSLVEERPITTGEWVGDGWIVENGLNEGDSLIVDGFKAIRPGMPVKALHYIPKAKSGDAKSKTGSPKADSAAGK</sequence>
<dbReference type="Pfam" id="PF25917">
    <property type="entry name" value="BSH_RND"/>
    <property type="match status" value="1"/>
</dbReference>
<evidence type="ECO:0000256" key="3">
    <source>
        <dbReference type="SAM" id="MobiDB-lite"/>
    </source>
</evidence>
<comment type="similarity">
    <text evidence="2">Belongs to the membrane fusion protein (MFP) (TC 8.A.1) family.</text>
</comment>
<dbReference type="SUPFAM" id="SSF111369">
    <property type="entry name" value="HlyD-like secretion proteins"/>
    <property type="match status" value="1"/>
</dbReference>
<dbReference type="PANTHER" id="PTHR30158">
    <property type="entry name" value="ACRA/E-RELATED COMPONENT OF DRUG EFFLUX TRANSPORTER"/>
    <property type="match status" value="1"/>
</dbReference>
<feature type="domain" description="Multidrug resistance protein MdtA-like C-terminal permuted SH3" evidence="7">
    <location>
        <begin position="338"/>
        <end position="398"/>
    </location>
</feature>
<evidence type="ECO:0000259" key="5">
    <source>
        <dbReference type="Pfam" id="PF25917"/>
    </source>
</evidence>
<dbReference type="GO" id="GO:0022857">
    <property type="term" value="F:transmembrane transporter activity"/>
    <property type="evidence" value="ECO:0007669"/>
    <property type="project" value="InterPro"/>
</dbReference>
<evidence type="ECO:0000259" key="6">
    <source>
        <dbReference type="Pfam" id="PF25944"/>
    </source>
</evidence>
<dbReference type="Gene3D" id="1.10.287.470">
    <property type="entry name" value="Helix hairpin bin"/>
    <property type="match status" value="1"/>
</dbReference>
<dbReference type="Pfam" id="PF25967">
    <property type="entry name" value="RND-MFP_C"/>
    <property type="match status" value="1"/>
</dbReference>
<gene>
    <name evidence="8" type="ORF">DU002_12170</name>
</gene>
<evidence type="ECO:0000259" key="4">
    <source>
        <dbReference type="Pfam" id="PF25876"/>
    </source>
</evidence>
<feature type="region of interest" description="Disordered" evidence="3">
    <location>
        <begin position="415"/>
        <end position="435"/>
    </location>
</feature>
<dbReference type="Pfam" id="PF25944">
    <property type="entry name" value="Beta-barrel_RND"/>
    <property type="match status" value="1"/>
</dbReference>
<dbReference type="InterPro" id="IPR058627">
    <property type="entry name" value="MdtA-like_C"/>
</dbReference>
<dbReference type="InterPro" id="IPR058624">
    <property type="entry name" value="MdtA-like_HH"/>
</dbReference>
<evidence type="ECO:0000259" key="7">
    <source>
        <dbReference type="Pfam" id="PF25967"/>
    </source>
</evidence>
<reference evidence="8 9" key="1">
    <citation type="submission" date="2018-07" db="EMBL/GenBank/DDBJ databases">
        <title>Corallincola holothuriorum sp. nov., a new facultative anaerobe isolated from sea cucumber Apostichopus japonicus.</title>
        <authorList>
            <person name="Xia H."/>
        </authorList>
    </citation>
    <scope>NUCLEOTIDE SEQUENCE [LARGE SCALE GENOMIC DNA]</scope>
    <source>
        <strain evidence="8 9">C4</strain>
    </source>
</reference>
<dbReference type="GO" id="GO:0005886">
    <property type="term" value="C:plasma membrane"/>
    <property type="evidence" value="ECO:0007669"/>
    <property type="project" value="UniProtKB-SubCell"/>
</dbReference>
<comment type="subcellular location">
    <subcellularLocation>
        <location evidence="1">Cell inner membrane</location>
        <topology evidence="1">Lipid-anchor</topology>
    </subcellularLocation>
</comment>
<feature type="domain" description="Multidrug resistance protein MdtA-like alpha-helical hairpin" evidence="4">
    <location>
        <begin position="137"/>
        <end position="206"/>
    </location>
</feature>
<feature type="domain" description="Multidrug resistance protein MdtA-like beta-barrel" evidence="6">
    <location>
        <begin position="244"/>
        <end position="331"/>
    </location>
</feature>
<dbReference type="NCBIfam" id="TIGR01730">
    <property type="entry name" value="RND_mfp"/>
    <property type="match status" value="1"/>
</dbReference>
<protein>
    <submittedName>
        <fullName evidence="8">Efflux RND transporter periplasmic adaptor subunit</fullName>
    </submittedName>
</protein>
<organism evidence="8 9">
    <name type="scientific">Corallincola holothuriorum</name>
    <dbReference type="NCBI Taxonomy" id="2282215"/>
    <lineage>
        <taxon>Bacteria</taxon>
        <taxon>Pseudomonadati</taxon>
        <taxon>Pseudomonadota</taxon>
        <taxon>Gammaproteobacteria</taxon>
        <taxon>Alteromonadales</taxon>
        <taxon>Psychromonadaceae</taxon>
        <taxon>Corallincola</taxon>
    </lineage>
</organism>
<comment type="caution">
    <text evidence="8">The sequence shown here is derived from an EMBL/GenBank/DDBJ whole genome shotgun (WGS) entry which is preliminary data.</text>
</comment>
<accession>A0A368NG81</accession>
<feature type="domain" description="Multidrug resistance protein MdtA-like barrel-sandwich hybrid" evidence="5">
    <location>
        <begin position="96"/>
        <end position="234"/>
    </location>
</feature>
<evidence type="ECO:0000313" key="9">
    <source>
        <dbReference type="Proteomes" id="UP000252558"/>
    </source>
</evidence>
<dbReference type="Gene3D" id="2.40.30.170">
    <property type="match status" value="1"/>
</dbReference>
<dbReference type="Gene3D" id="2.40.420.20">
    <property type="match status" value="1"/>
</dbReference>
<dbReference type="Gene3D" id="2.40.50.100">
    <property type="match status" value="1"/>
</dbReference>